<dbReference type="InParanoid" id="A0A067R2H5"/>
<dbReference type="EMBL" id="KK852964">
    <property type="protein sequence ID" value="KDR13173.1"/>
    <property type="molecule type" value="Genomic_DNA"/>
</dbReference>
<organism evidence="1 2">
    <name type="scientific">Zootermopsis nevadensis</name>
    <name type="common">Dampwood termite</name>
    <dbReference type="NCBI Taxonomy" id="136037"/>
    <lineage>
        <taxon>Eukaryota</taxon>
        <taxon>Metazoa</taxon>
        <taxon>Ecdysozoa</taxon>
        <taxon>Arthropoda</taxon>
        <taxon>Hexapoda</taxon>
        <taxon>Insecta</taxon>
        <taxon>Pterygota</taxon>
        <taxon>Neoptera</taxon>
        <taxon>Polyneoptera</taxon>
        <taxon>Dictyoptera</taxon>
        <taxon>Blattodea</taxon>
        <taxon>Blattoidea</taxon>
        <taxon>Termitoidae</taxon>
        <taxon>Termopsidae</taxon>
        <taxon>Zootermopsis</taxon>
    </lineage>
</organism>
<accession>A0A067R2H5</accession>
<keyword evidence="2" id="KW-1185">Reference proteome</keyword>
<dbReference type="Proteomes" id="UP000027135">
    <property type="component" value="Unassembled WGS sequence"/>
</dbReference>
<gene>
    <name evidence="1" type="ORF">L798_12930</name>
</gene>
<sequence length="79" mass="8521">MSGDEVFQKFLADMNCLIIQMGPLSSDDDSDKLDSGIMSVSELLSFKFLQFCQLLALVISCFGGTQEGSARFLVSAVSS</sequence>
<proteinExistence type="predicted"/>
<name>A0A067R2H5_ZOONE</name>
<evidence type="ECO:0000313" key="1">
    <source>
        <dbReference type="EMBL" id="KDR13173.1"/>
    </source>
</evidence>
<protein>
    <submittedName>
        <fullName evidence="1">Uncharacterized protein</fullName>
    </submittedName>
</protein>
<reference evidence="1 2" key="1">
    <citation type="journal article" date="2014" name="Nat. Commun.">
        <title>Molecular traces of alternative social organization in a termite genome.</title>
        <authorList>
            <person name="Terrapon N."/>
            <person name="Li C."/>
            <person name="Robertson H.M."/>
            <person name="Ji L."/>
            <person name="Meng X."/>
            <person name="Booth W."/>
            <person name="Chen Z."/>
            <person name="Childers C.P."/>
            <person name="Glastad K.M."/>
            <person name="Gokhale K."/>
            <person name="Gowin J."/>
            <person name="Gronenberg W."/>
            <person name="Hermansen R.A."/>
            <person name="Hu H."/>
            <person name="Hunt B.G."/>
            <person name="Huylmans A.K."/>
            <person name="Khalil S.M."/>
            <person name="Mitchell R.D."/>
            <person name="Munoz-Torres M.C."/>
            <person name="Mustard J.A."/>
            <person name="Pan H."/>
            <person name="Reese J.T."/>
            <person name="Scharf M.E."/>
            <person name="Sun F."/>
            <person name="Vogel H."/>
            <person name="Xiao J."/>
            <person name="Yang W."/>
            <person name="Yang Z."/>
            <person name="Yang Z."/>
            <person name="Zhou J."/>
            <person name="Zhu J."/>
            <person name="Brent C.S."/>
            <person name="Elsik C.G."/>
            <person name="Goodisman M.A."/>
            <person name="Liberles D.A."/>
            <person name="Roe R.M."/>
            <person name="Vargo E.L."/>
            <person name="Vilcinskas A."/>
            <person name="Wang J."/>
            <person name="Bornberg-Bauer E."/>
            <person name="Korb J."/>
            <person name="Zhang G."/>
            <person name="Liebig J."/>
        </authorList>
    </citation>
    <scope>NUCLEOTIDE SEQUENCE [LARGE SCALE GENOMIC DNA]</scope>
    <source>
        <tissue evidence="1">Whole organism</tissue>
    </source>
</reference>
<dbReference type="AlphaFoldDB" id="A0A067R2H5"/>
<evidence type="ECO:0000313" key="2">
    <source>
        <dbReference type="Proteomes" id="UP000027135"/>
    </source>
</evidence>